<accession>A0ABR2Q050</accession>
<organism evidence="1 2">
    <name type="scientific">Hibiscus sabdariffa</name>
    <name type="common">roselle</name>
    <dbReference type="NCBI Taxonomy" id="183260"/>
    <lineage>
        <taxon>Eukaryota</taxon>
        <taxon>Viridiplantae</taxon>
        <taxon>Streptophyta</taxon>
        <taxon>Embryophyta</taxon>
        <taxon>Tracheophyta</taxon>
        <taxon>Spermatophyta</taxon>
        <taxon>Magnoliopsida</taxon>
        <taxon>eudicotyledons</taxon>
        <taxon>Gunneridae</taxon>
        <taxon>Pentapetalae</taxon>
        <taxon>rosids</taxon>
        <taxon>malvids</taxon>
        <taxon>Malvales</taxon>
        <taxon>Malvaceae</taxon>
        <taxon>Malvoideae</taxon>
        <taxon>Hibiscus</taxon>
    </lineage>
</organism>
<name>A0ABR2Q050_9ROSI</name>
<protein>
    <submittedName>
        <fullName evidence="1">Uncharacterized protein</fullName>
    </submittedName>
</protein>
<comment type="caution">
    <text evidence="1">The sequence shown here is derived from an EMBL/GenBank/DDBJ whole genome shotgun (WGS) entry which is preliminary data.</text>
</comment>
<gene>
    <name evidence="1" type="ORF">V6N11_008055</name>
</gene>
<dbReference type="EMBL" id="JBBPBN010000048">
    <property type="protein sequence ID" value="KAK8993840.1"/>
    <property type="molecule type" value="Genomic_DNA"/>
</dbReference>
<sequence>MSVRIASWHSTSLNTPGVIYLKILQAARPWPISKAHVFCASNIYGRPSYVSALHSFSNSGSLRQAVSQHGFVAGLSRKQSCSLKKDETKFPVDLFDQFL</sequence>
<reference evidence="1 2" key="1">
    <citation type="journal article" date="2024" name="G3 (Bethesda)">
        <title>Genome assembly of Hibiscus sabdariffa L. provides insights into metabolisms of medicinal natural products.</title>
        <authorList>
            <person name="Kim T."/>
        </authorList>
    </citation>
    <scope>NUCLEOTIDE SEQUENCE [LARGE SCALE GENOMIC DNA]</scope>
    <source>
        <strain evidence="1">TK-2024</strain>
        <tissue evidence="1">Old leaves</tissue>
    </source>
</reference>
<keyword evidence="2" id="KW-1185">Reference proteome</keyword>
<dbReference type="Proteomes" id="UP001396334">
    <property type="component" value="Unassembled WGS sequence"/>
</dbReference>
<proteinExistence type="predicted"/>
<evidence type="ECO:0000313" key="2">
    <source>
        <dbReference type="Proteomes" id="UP001396334"/>
    </source>
</evidence>
<evidence type="ECO:0000313" key="1">
    <source>
        <dbReference type="EMBL" id="KAK8993840.1"/>
    </source>
</evidence>